<protein>
    <submittedName>
        <fullName evidence="3">Uncharacterized protein</fullName>
    </submittedName>
</protein>
<keyword evidence="2" id="KW-0472">Membrane</keyword>
<keyword evidence="2" id="KW-1133">Transmembrane helix</keyword>
<evidence type="ECO:0000256" key="1">
    <source>
        <dbReference type="SAM" id="MobiDB-lite"/>
    </source>
</evidence>
<evidence type="ECO:0000313" key="4">
    <source>
        <dbReference type="Proteomes" id="UP000276834"/>
    </source>
</evidence>
<dbReference type="AlphaFoldDB" id="A0A3L8Q7U3"/>
<evidence type="ECO:0000313" key="3">
    <source>
        <dbReference type="EMBL" id="RLV63366.1"/>
    </source>
</evidence>
<keyword evidence="2" id="KW-0812">Transmembrane</keyword>
<gene>
    <name evidence="3" type="ORF">DV515_00018344</name>
</gene>
<comment type="caution">
    <text evidence="3">The sequence shown here is derived from an EMBL/GenBank/DDBJ whole genome shotgun (WGS) entry which is preliminary data.</text>
</comment>
<reference evidence="3 4" key="1">
    <citation type="journal article" date="2018" name="Proc. R. Soc. B">
        <title>A non-coding region near Follistatin controls head colour polymorphism in the Gouldian finch.</title>
        <authorList>
            <person name="Toomey M.B."/>
            <person name="Marques C.I."/>
            <person name="Andrade P."/>
            <person name="Araujo P.M."/>
            <person name="Sabatino S."/>
            <person name="Gazda M.A."/>
            <person name="Afonso S."/>
            <person name="Lopes R.J."/>
            <person name="Corbo J.C."/>
            <person name="Carneiro M."/>
        </authorList>
    </citation>
    <scope>NUCLEOTIDE SEQUENCE [LARGE SCALE GENOMIC DNA]</scope>
    <source>
        <strain evidence="3">Red01</strain>
        <tissue evidence="3">Muscle</tissue>
    </source>
</reference>
<dbReference type="Proteomes" id="UP000276834">
    <property type="component" value="Unassembled WGS sequence"/>
</dbReference>
<dbReference type="EMBL" id="QUSF01002985">
    <property type="protein sequence ID" value="RLV63366.1"/>
    <property type="molecule type" value="Genomic_DNA"/>
</dbReference>
<feature type="region of interest" description="Disordered" evidence="1">
    <location>
        <begin position="77"/>
        <end position="122"/>
    </location>
</feature>
<sequence length="132" mass="13759">LRVALPPAAANVTYACTVSNPADRKDALFHLRGLCQGAGGHSAFSTSGYVVLALILVAAGLGGAFWCWRVNSEKAARAAATPTAPPEESPGEPQYSDIVCRSPPEGNDQVGTPKSPGNPKKCGRILKNVWES</sequence>
<keyword evidence="4" id="KW-1185">Reference proteome</keyword>
<dbReference type="OrthoDB" id="9835793at2759"/>
<feature type="non-terminal residue" evidence="3">
    <location>
        <position position="1"/>
    </location>
</feature>
<proteinExistence type="predicted"/>
<name>A0A3L8Q7U3_CHLGU</name>
<evidence type="ECO:0000256" key="2">
    <source>
        <dbReference type="SAM" id="Phobius"/>
    </source>
</evidence>
<accession>A0A3L8Q7U3</accession>
<feature type="transmembrane region" description="Helical" evidence="2">
    <location>
        <begin position="49"/>
        <end position="68"/>
    </location>
</feature>
<organism evidence="3 4">
    <name type="scientific">Chloebia gouldiae</name>
    <name type="common">Gouldian finch</name>
    <name type="synonym">Erythrura gouldiae</name>
    <dbReference type="NCBI Taxonomy" id="44316"/>
    <lineage>
        <taxon>Eukaryota</taxon>
        <taxon>Metazoa</taxon>
        <taxon>Chordata</taxon>
        <taxon>Craniata</taxon>
        <taxon>Vertebrata</taxon>
        <taxon>Euteleostomi</taxon>
        <taxon>Archelosauria</taxon>
        <taxon>Archosauria</taxon>
        <taxon>Dinosauria</taxon>
        <taxon>Saurischia</taxon>
        <taxon>Theropoda</taxon>
        <taxon>Coelurosauria</taxon>
        <taxon>Aves</taxon>
        <taxon>Neognathae</taxon>
        <taxon>Neoaves</taxon>
        <taxon>Telluraves</taxon>
        <taxon>Australaves</taxon>
        <taxon>Passeriformes</taxon>
        <taxon>Passeroidea</taxon>
        <taxon>Passeridae</taxon>
        <taxon>Chloebia</taxon>
    </lineage>
</organism>